<dbReference type="RefSeq" id="XP_016508627.1">
    <property type="nucleotide sequence ID" value="XM_016653141.2"/>
</dbReference>
<proteinExistence type="predicted"/>
<evidence type="ECO:0000259" key="2">
    <source>
        <dbReference type="Pfam" id="PF06075"/>
    </source>
</evidence>
<dbReference type="OMA" id="WFMEFID"/>
<dbReference type="STRING" id="4097.A0A1S4D5D7"/>
<dbReference type="GeneID" id="107826187"/>
<keyword evidence="4" id="KW-1185">Reference proteome</keyword>
<dbReference type="PANTHER" id="PTHR31928">
    <property type="entry name" value="EXPRESSED PROTEIN"/>
    <property type="match status" value="1"/>
</dbReference>
<feature type="domain" description="DUF6857" evidence="3">
    <location>
        <begin position="331"/>
        <end position="573"/>
    </location>
</feature>
<feature type="compositionally biased region" description="Basic and acidic residues" evidence="1">
    <location>
        <begin position="254"/>
        <end position="265"/>
    </location>
</feature>
<reference evidence="5" key="2">
    <citation type="submission" date="2025-08" db="UniProtKB">
        <authorList>
            <consortium name="RefSeq"/>
        </authorList>
    </citation>
    <scope>IDENTIFICATION</scope>
    <source>
        <tissue evidence="5">Leaf</tissue>
    </source>
</reference>
<evidence type="ECO:0000256" key="1">
    <source>
        <dbReference type="SAM" id="MobiDB-lite"/>
    </source>
</evidence>
<evidence type="ECO:0000313" key="4">
    <source>
        <dbReference type="Proteomes" id="UP000790787"/>
    </source>
</evidence>
<dbReference type="Pfam" id="PF06075">
    <property type="entry name" value="DUF936"/>
    <property type="match status" value="1"/>
</dbReference>
<dbReference type="Pfam" id="PF21647">
    <property type="entry name" value="DUF6857"/>
    <property type="match status" value="1"/>
</dbReference>
<dbReference type="PaxDb" id="4097-A0A1S4D5D7"/>
<dbReference type="Proteomes" id="UP000790787">
    <property type="component" value="Chromosome 20"/>
</dbReference>
<organism evidence="4 5">
    <name type="scientific">Nicotiana tabacum</name>
    <name type="common">Common tobacco</name>
    <dbReference type="NCBI Taxonomy" id="4097"/>
    <lineage>
        <taxon>Eukaryota</taxon>
        <taxon>Viridiplantae</taxon>
        <taxon>Streptophyta</taxon>
        <taxon>Embryophyta</taxon>
        <taxon>Tracheophyta</taxon>
        <taxon>Spermatophyta</taxon>
        <taxon>Magnoliopsida</taxon>
        <taxon>eudicotyledons</taxon>
        <taxon>Gunneridae</taxon>
        <taxon>Pentapetalae</taxon>
        <taxon>asterids</taxon>
        <taxon>lamiids</taxon>
        <taxon>Solanales</taxon>
        <taxon>Solanaceae</taxon>
        <taxon>Nicotianoideae</taxon>
        <taxon>Nicotianeae</taxon>
        <taxon>Nicotiana</taxon>
    </lineage>
</organism>
<feature type="compositionally biased region" description="Polar residues" evidence="1">
    <location>
        <begin position="302"/>
        <end position="328"/>
    </location>
</feature>
<sequence length="603" mass="65540">MAALAPGILLKLLNGMKSGVKPTSEHRSSLLQVTDIVPADLDEKNLWPKHGFFIKVSDSSHSIYVSLPYEQDDLVLSNKMQLGQFIYVDRLEPGSPVPVVKGAKPLPGRHPLVGTPEPLMGLREKGEKVEQKFKQNMSAPPRRGSWGIGQNGTEVVVASSPQVLKPVPIDFDQCTPIKERSSAVKISRVIPMSPVIRGKLTKDGGGGGGGASSTMVRSSVGGALLSKLIEANSPAMVRKSCATHSMMKFPRSRSVTDRNGEERIFKSPLNSATQEKKSTTPPPSLRSARMAASPTVGRDSQRLSNTKKSCQEQQQSKPIDSNQDNTSLTVNLPGKLSILGKEAVLQRENAQKIALQALRDASATENLVRSLKMFSNLSRAAKPEAPAGCFDQFLEFHEQLVQAVAEMVSIQAATASNEMSQTSNVEPENGTPILHEIVQNSLEESQDSESNASKRRAALYKSIAVFPPERNDQKSILGKHLRSTSKAIKGALSNNTNINENDENKKPASSSTSSSLSNTIKLGKQIESESGSWFMDFLEKSLEKGLKKAKGKVESDSSGKVPQSLLLKVINWVEVEQFDSNKRPIHPKAGHIARKLRIKVKNP</sequence>
<dbReference type="KEGG" id="nta:107826187"/>
<feature type="region of interest" description="Disordered" evidence="1">
    <location>
        <begin position="248"/>
        <end position="328"/>
    </location>
</feature>
<dbReference type="InterPro" id="IPR010341">
    <property type="entry name" value="DUF936_pln"/>
</dbReference>
<name>A0A1S4D5D7_TOBAC</name>
<dbReference type="AlphaFoldDB" id="A0A1S4D5D7"/>
<gene>
    <name evidence="5" type="primary">LOC107826187</name>
</gene>
<feature type="domain" description="DUF936" evidence="2">
    <location>
        <begin position="4"/>
        <end position="120"/>
    </location>
</feature>
<evidence type="ECO:0000259" key="3">
    <source>
        <dbReference type="Pfam" id="PF21647"/>
    </source>
</evidence>
<feature type="region of interest" description="Disordered" evidence="1">
    <location>
        <begin position="490"/>
        <end position="518"/>
    </location>
</feature>
<accession>A0A1S4D5D7</accession>
<dbReference type="InterPro" id="IPR048297">
    <property type="entry name" value="DUF936_dom_pln"/>
</dbReference>
<reference evidence="4" key="1">
    <citation type="journal article" date="2014" name="Nat. Commun.">
        <title>The tobacco genome sequence and its comparison with those of tomato and potato.</title>
        <authorList>
            <person name="Sierro N."/>
            <person name="Battey J.N."/>
            <person name="Ouadi S."/>
            <person name="Bakaher N."/>
            <person name="Bovet L."/>
            <person name="Willig A."/>
            <person name="Goepfert S."/>
            <person name="Peitsch M.C."/>
            <person name="Ivanov N.V."/>
        </authorList>
    </citation>
    <scope>NUCLEOTIDE SEQUENCE [LARGE SCALE GENOMIC DNA]</scope>
</reference>
<dbReference type="PANTHER" id="PTHR31928:SF6">
    <property type="entry name" value="DUF936 DOMAIN-CONTAINING PROTEIN"/>
    <property type="match status" value="1"/>
</dbReference>
<dbReference type="InterPro" id="IPR049172">
    <property type="entry name" value="DUF6857_pln"/>
</dbReference>
<evidence type="ECO:0000313" key="5">
    <source>
        <dbReference type="RefSeq" id="XP_016508627.1"/>
    </source>
</evidence>
<dbReference type="RefSeq" id="XP_016508627.1">
    <property type="nucleotide sequence ID" value="XM_016653141.1"/>
</dbReference>
<protein>
    <submittedName>
        <fullName evidence="5">Uncharacterized protein LOC107826187</fullName>
    </submittedName>
</protein>
<dbReference type="OrthoDB" id="1602505at2759"/>